<organism evidence="3">
    <name type="scientific">Guillardia theta (strain CCMP2712)</name>
    <name type="common">Cryptophyte</name>
    <dbReference type="NCBI Taxonomy" id="905079"/>
    <lineage>
        <taxon>Eukaryota</taxon>
        <taxon>Cryptophyceae</taxon>
        <taxon>Pyrenomonadales</taxon>
        <taxon>Geminigeraceae</taxon>
        <taxon>Guillardia</taxon>
    </lineage>
</organism>
<dbReference type="GO" id="GO:0070682">
    <property type="term" value="P:proteasome regulatory particle assembly"/>
    <property type="evidence" value="ECO:0007669"/>
    <property type="project" value="InterPro"/>
</dbReference>
<dbReference type="EMBL" id="JH992999">
    <property type="protein sequence ID" value="EKX45417.1"/>
    <property type="molecule type" value="Genomic_DNA"/>
</dbReference>
<dbReference type="Proteomes" id="UP000011087">
    <property type="component" value="Unassembled WGS sequence"/>
</dbReference>
<dbReference type="PANTHER" id="PTHR12651:SF1">
    <property type="entry name" value="26S PROTEASOME NON-ATPASE REGULATORY SUBUNIT 9"/>
    <property type="match status" value="1"/>
</dbReference>
<evidence type="ECO:0000313" key="4">
    <source>
        <dbReference type="EnsemblProtists" id="EKX45417"/>
    </source>
</evidence>
<dbReference type="InterPro" id="IPR040815">
    <property type="entry name" value="Nas2_N"/>
</dbReference>
<reference evidence="5" key="2">
    <citation type="submission" date="2012-11" db="EMBL/GenBank/DDBJ databases">
        <authorList>
            <person name="Kuo A."/>
            <person name="Curtis B.A."/>
            <person name="Tanifuji G."/>
            <person name="Burki F."/>
            <person name="Gruber A."/>
            <person name="Irimia M."/>
            <person name="Maruyama S."/>
            <person name="Arias M.C."/>
            <person name="Ball S.G."/>
            <person name="Gile G.H."/>
            <person name="Hirakawa Y."/>
            <person name="Hopkins J.F."/>
            <person name="Rensing S.A."/>
            <person name="Schmutz J."/>
            <person name="Symeonidi A."/>
            <person name="Elias M."/>
            <person name="Eveleigh R.J."/>
            <person name="Herman E.K."/>
            <person name="Klute M.J."/>
            <person name="Nakayama T."/>
            <person name="Obornik M."/>
            <person name="Reyes-Prieto A."/>
            <person name="Armbrust E.V."/>
            <person name="Aves S.J."/>
            <person name="Beiko R.G."/>
            <person name="Coutinho P."/>
            <person name="Dacks J.B."/>
            <person name="Durnford D.G."/>
            <person name="Fast N.M."/>
            <person name="Green B.R."/>
            <person name="Grisdale C."/>
            <person name="Hempe F."/>
            <person name="Henrissat B."/>
            <person name="Hoppner M.P."/>
            <person name="Ishida K.-I."/>
            <person name="Kim E."/>
            <person name="Koreny L."/>
            <person name="Kroth P.G."/>
            <person name="Liu Y."/>
            <person name="Malik S.-B."/>
            <person name="Maier U.G."/>
            <person name="McRose D."/>
            <person name="Mock T."/>
            <person name="Neilson J.A."/>
            <person name="Onodera N.T."/>
            <person name="Poole A.M."/>
            <person name="Pritham E.J."/>
            <person name="Richards T.A."/>
            <person name="Rocap G."/>
            <person name="Roy S.W."/>
            <person name="Sarai C."/>
            <person name="Schaack S."/>
            <person name="Shirato S."/>
            <person name="Slamovits C.H."/>
            <person name="Spencer D.F."/>
            <person name="Suzuki S."/>
            <person name="Worden A.Z."/>
            <person name="Zauner S."/>
            <person name="Barry K."/>
            <person name="Bell C."/>
            <person name="Bharti A.K."/>
            <person name="Crow J.A."/>
            <person name="Grimwood J."/>
            <person name="Kramer R."/>
            <person name="Lindquist E."/>
            <person name="Lucas S."/>
            <person name="Salamov A."/>
            <person name="McFadden G.I."/>
            <person name="Lane C.E."/>
            <person name="Keeling P.J."/>
            <person name="Gray M.W."/>
            <person name="Grigoriev I.V."/>
            <person name="Archibald J.M."/>
        </authorList>
    </citation>
    <scope>NUCLEOTIDE SEQUENCE</scope>
    <source>
        <strain evidence="5">CCMP2712</strain>
    </source>
</reference>
<reference evidence="3 5" key="1">
    <citation type="journal article" date="2012" name="Nature">
        <title>Algal genomes reveal evolutionary mosaicism and the fate of nucleomorphs.</title>
        <authorList>
            <consortium name="DOE Joint Genome Institute"/>
            <person name="Curtis B.A."/>
            <person name="Tanifuji G."/>
            <person name="Burki F."/>
            <person name="Gruber A."/>
            <person name="Irimia M."/>
            <person name="Maruyama S."/>
            <person name="Arias M.C."/>
            <person name="Ball S.G."/>
            <person name="Gile G.H."/>
            <person name="Hirakawa Y."/>
            <person name="Hopkins J.F."/>
            <person name="Kuo A."/>
            <person name="Rensing S.A."/>
            <person name="Schmutz J."/>
            <person name="Symeonidi A."/>
            <person name="Elias M."/>
            <person name="Eveleigh R.J."/>
            <person name="Herman E.K."/>
            <person name="Klute M.J."/>
            <person name="Nakayama T."/>
            <person name="Obornik M."/>
            <person name="Reyes-Prieto A."/>
            <person name="Armbrust E.V."/>
            <person name="Aves S.J."/>
            <person name="Beiko R.G."/>
            <person name="Coutinho P."/>
            <person name="Dacks J.B."/>
            <person name="Durnford D.G."/>
            <person name="Fast N.M."/>
            <person name="Green B.R."/>
            <person name="Grisdale C.J."/>
            <person name="Hempel F."/>
            <person name="Henrissat B."/>
            <person name="Hoppner M.P."/>
            <person name="Ishida K."/>
            <person name="Kim E."/>
            <person name="Koreny L."/>
            <person name="Kroth P.G."/>
            <person name="Liu Y."/>
            <person name="Malik S.B."/>
            <person name="Maier U.G."/>
            <person name="McRose D."/>
            <person name="Mock T."/>
            <person name="Neilson J.A."/>
            <person name="Onodera N.T."/>
            <person name="Poole A.M."/>
            <person name="Pritham E.J."/>
            <person name="Richards T.A."/>
            <person name="Rocap G."/>
            <person name="Roy S.W."/>
            <person name="Sarai C."/>
            <person name="Schaack S."/>
            <person name="Shirato S."/>
            <person name="Slamovits C.H."/>
            <person name="Spencer D.F."/>
            <person name="Suzuki S."/>
            <person name="Worden A.Z."/>
            <person name="Zauner S."/>
            <person name="Barry K."/>
            <person name="Bell C."/>
            <person name="Bharti A.K."/>
            <person name="Crow J.A."/>
            <person name="Grimwood J."/>
            <person name="Kramer R."/>
            <person name="Lindquist E."/>
            <person name="Lucas S."/>
            <person name="Salamov A."/>
            <person name="McFadden G.I."/>
            <person name="Lane C.E."/>
            <person name="Keeling P.J."/>
            <person name="Gray M.W."/>
            <person name="Grigoriev I.V."/>
            <person name="Archibald J.M."/>
        </authorList>
    </citation>
    <scope>NUCLEOTIDE SEQUENCE</scope>
    <source>
        <strain evidence="3 5">CCMP2712</strain>
    </source>
</reference>
<dbReference type="InterPro" id="IPR035269">
    <property type="entry name" value="PSMD9"/>
</dbReference>
<accession>L1JAT3</accession>
<evidence type="ECO:0000259" key="2">
    <source>
        <dbReference type="Pfam" id="PF18265"/>
    </source>
</evidence>
<dbReference type="PANTHER" id="PTHR12651">
    <property type="entry name" value="26S PROTEASOME NON-ATPASE REGULATORY SUBUNIT 9"/>
    <property type="match status" value="1"/>
</dbReference>
<sequence>MRGGCPNGVIPTQQEEEAASPLRAKVLELEKERDRIEEEIKSHADLMEQLDAEGYPRSDIPIMEVMEARGKMAKLKLDHKEICEKLEKALEEYIAS</sequence>
<gene>
    <name evidence="3" type="ORF">GUITHDRAFT_108684</name>
</gene>
<dbReference type="Pfam" id="PF18265">
    <property type="entry name" value="Nas2_N"/>
    <property type="match status" value="1"/>
</dbReference>
<dbReference type="OrthoDB" id="72325at2759"/>
<dbReference type="KEGG" id="gtt:GUITHDRAFT_108684"/>
<reference evidence="4" key="3">
    <citation type="submission" date="2016-03" db="UniProtKB">
        <authorList>
            <consortium name="EnsemblProtists"/>
        </authorList>
    </citation>
    <scope>IDENTIFICATION</scope>
</reference>
<dbReference type="EnsemblProtists" id="EKX45417">
    <property type="protein sequence ID" value="EKX45417"/>
    <property type="gene ID" value="GUITHDRAFT_108684"/>
</dbReference>
<dbReference type="PaxDb" id="55529-EKX45417"/>
<dbReference type="GO" id="GO:0005634">
    <property type="term" value="C:nucleus"/>
    <property type="evidence" value="ECO:0007669"/>
    <property type="project" value="TreeGrafter"/>
</dbReference>
<keyword evidence="5" id="KW-1185">Reference proteome</keyword>
<dbReference type="HOGENOM" id="CLU_2364102_0_0_1"/>
<dbReference type="Gene3D" id="6.10.140.1710">
    <property type="match status" value="1"/>
</dbReference>
<feature type="domain" description="Nas2 N-terminal" evidence="2">
    <location>
        <begin position="27"/>
        <end position="93"/>
    </location>
</feature>
<proteinExistence type="predicted"/>
<feature type="region of interest" description="Disordered" evidence="1">
    <location>
        <begin position="1"/>
        <end position="23"/>
    </location>
</feature>
<dbReference type="GO" id="GO:0005737">
    <property type="term" value="C:cytoplasm"/>
    <property type="evidence" value="ECO:0007669"/>
    <property type="project" value="TreeGrafter"/>
</dbReference>
<name>L1JAT3_GUITC</name>
<dbReference type="AlphaFoldDB" id="L1JAT3"/>
<evidence type="ECO:0000313" key="3">
    <source>
        <dbReference type="EMBL" id="EKX45417.1"/>
    </source>
</evidence>
<dbReference type="STRING" id="905079.L1JAT3"/>
<evidence type="ECO:0000313" key="5">
    <source>
        <dbReference type="Proteomes" id="UP000011087"/>
    </source>
</evidence>
<dbReference type="RefSeq" id="XP_005832397.1">
    <property type="nucleotide sequence ID" value="XM_005832340.1"/>
</dbReference>
<evidence type="ECO:0000256" key="1">
    <source>
        <dbReference type="SAM" id="MobiDB-lite"/>
    </source>
</evidence>
<protein>
    <recommendedName>
        <fullName evidence="2">Nas2 N-terminal domain-containing protein</fullName>
    </recommendedName>
</protein>
<dbReference type="GeneID" id="17302082"/>